<organism evidence="1 2">
    <name type="scientific">Pseudonocardia oroxyli</name>
    <dbReference type="NCBI Taxonomy" id="366584"/>
    <lineage>
        <taxon>Bacteria</taxon>
        <taxon>Bacillati</taxon>
        <taxon>Actinomycetota</taxon>
        <taxon>Actinomycetes</taxon>
        <taxon>Pseudonocardiales</taxon>
        <taxon>Pseudonocardiaceae</taxon>
        <taxon>Pseudonocardia</taxon>
    </lineage>
</organism>
<reference evidence="1 2" key="1">
    <citation type="submission" date="2016-10" db="EMBL/GenBank/DDBJ databases">
        <authorList>
            <person name="de Groot N.N."/>
        </authorList>
    </citation>
    <scope>NUCLEOTIDE SEQUENCE [LARGE SCALE GENOMIC DNA]</scope>
    <source>
        <strain evidence="1 2">CGMCC 4.3143</strain>
    </source>
</reference>
<evidence type="ECO:0000313" key="1">
    <source>
        <dbReference type="EMBL" id="SDF98515.1"/>
    </source>
</evidence>
<protein>
    <submittedName>
        <fullName evidence="1">Polyketide cyclase / dehydrase and lipid transport</fullName>
    </submittedName>
</protein>
<evidence type="ECO:0000313" key="2">
    <source>
        <dbReference type="Proteomes" id="UP000198967"/>
    </source>
</evidence>
<proteinExistence type="predicted"/>
<dbReference type="Gene3D" id="3.30.530.20">
    <property type="match status" value="1"/>
</dbReference>
<dbReference type="Pfam" id="PF10604">
    <property type="entry name" value="Polyketide_cyc2"/>
    <property type="match status" value="1"/>
</dbReference>
<dbReference type="STRING" id="366584.SAMN05216377_10897"/>
<dbReference type="AlphaFoldDB" id="A0A1G7QJ78"/>
<dbReference type="EMBL" id="FNBE01000008">
    <property type="protein sequence ID" value="SDF98515.1"/>
    <property type="molecule type" value="Genomic_DNA"/>
</dbReference>
<dbReference type="SUPFAM" id="SSF55961">
    <property type="entry name" value="Bet v1-like"/>
    <property type="match status" value="1"/>
</dbReference>
<dbReference type="InterPro" id="IPR023393">
    <property type="entry name" value="START-like_dom_sf"/>
</dbReference>
<sequence>MRAVRELVVAEDVAAPASAVWDLVTDWERQGEWILFTRVRVVAGDGRSAGSVVVAVTGIGDLGVVDTFTVTGYDEAARRVDVRHTGLVVTGDSSFVVTETGPASCRFTWTEGLELPFGRLGALGWPVLRPVMAAGFGASVRRLGRLAEAEYAGSR</sequence>
<accession>A0A1G7QJ78</accession>
<dbReference type="Proteomes" id="UP000198967">
    <property type="component" value="Unassembled WGS sequence"/>
</dbReference>
<keyword evidence="2" id="KW-1185">Reference proteome</keyword>
<name>A0A1G7QJ78_PSEOR</name>
<dbReference type="InterPro" id="IPR019587">
    <property type="entry name" value="Polyketide_cyclase/dehydratase"/>
</dbReference>
<dbReference type="CDD" id="cd07812">
    <property type="entry name" value="SRPBCC"/>
    <property type="match status" value="1"/>
</dbReference>
<gene>
    <name evidence="1" type="ORF">SAMN05216377_10897</name>
</gene>